<keyword evidence="2" id="KW-1185">Reference proteome</keyword>
<dbReference type="OrthoDB" id="9810718at2"/>
<dbReference type="EMBL" id="CP002343">
    <property type="protein sequence ID" value="ADU46832.1"/>
    <property type="molecule type" value="Genomic_DNA"/>
</dbReference>
<protein>
    <submittedName>
        <fullName evidence="1">Uncharacterized protein</fullName>
    </submittedName>
</protein>
<dbReference type="KEGG" id="ica:Intca_0276"/>
<name>E6S6U6_INTC7</name>
<gene>
    <name evidence="1" type="ordered locus">Intca_0276</name>
</gene>
<dbReference type="STRING" id="710696.Intca_0276"/>
<dbReference type="AlphaFoldDB" id="E6S6U6"/>
<dbReference type="Proteomes" id="UP000008914">
    <property type="component" value="Chromosome"/>
</dbReference>
<reference evidence="1 2" key="1">
    <citation type="journal article" date="2010" name="Stand. Genomic Sci.">
        <title>Complete genome sequence of Intrasporangium calvum type strain (7 KIP).</title>
        <authorList>
            <person name="Del Rio T.G."/>
            <person name="Chertkov O."/>
            <person name="Yasawong M."/>
            <person name="Lucas S."/>
            <person name="Deshpande S."/>
            <person name="Cheng J.F."/>
            <person name="Detter C."/>
            <person name="Tapia R."/>
            <person name="Han C."/>
            <person name="Goodwin L."/>
            <person name="Pitluck S."/>
            <person name="Liolios K."/>
            <person name="Ivanova N."/>
            <person name="Mavromatis K."/>
            <person name="Pati A."/>
            <person name="Chen A."/>
            <person name="Palaniappan K."/>
            <person name="Land M."/>
            <person name="Hauser L."/>
            <person name="Chang Y.J."/>
            <person name="Jeffries C.D."/>
            <person name="Rohde M."/>
            <person name="Pukall R."/>
            <person name="Sikorski J."/>
            <person name="Goker M."/>
            <person name="Woyke T."/>
            <person name="Bristow J."/>
            <person name="Eisen J.A."/>
            <person name="Markowitz V."/>
            <person name="Hugenholtz P."/>
            <person name="Kyrpides N.C."/>
            <person name="Klenk H.P."/>
            <person name="Lapidus A."/>
        </authorList>
    </citation>
    <scope>NUCLEOTIDE SEQUENCE [LARGE SCALE GENOMIC DNA]</scope>
    <source>
        <strain evidence="2">ATCC 23552 / DSM 43043 / JCM 3097 / NBRC 12989 / 7 KIP</strain>
    </source>
</reference>
<sequence>MQPATKVLSITGKGPFGMFGPDLFGDEKARALDYPVLATSEPGAGLEASWAAYDPSEIWTLTNLGSLCADRGAATQAVARGKGWDWVFGGGTARYAAPTVVDPPDREPYHAVQPVDTGLDGTFAQVIRRSDIAIADHECPVVADEDWSPQLGRALVFSVPEAVLPQPWEGRVPVPEITLFQGSP</sequence>
<evidence type="ECO:0000313" key="1">
    <source>
        <dbReference type="EMBL" id="ADU46832.1"/>
    </source>
</evidence>
<evidence type="ECO:0000313" key="2">
    <source>
        <dbReference type="Proteomes" id="UP000008914"/>
    </source>
</evidence>
<accession>E6S6U6</accession>
<proteinExistence type="predicted"/>
<organism evidence="1 2">
    <name type="scientific">Intrasporangium calvum (strain ATCC 23552 / DSM 43043 / JCM 3097 / NBRC 12989 / NCIMB 10167 / NRRL B-3866 / 7 KIP)</name>
    <dbReference type="NCBI Taxonomy" id="710696"/>
    <lineage>
        <taxon>Bacteria</taxon>
        <taxon>Bacillati</taxon>
        <taxon>Actinomycetota</taxon>
        <taxon>Actinomycetes</taxon>
        <taxon>Micrococcales</taxon>
        <taxon>Intrasporangiaceae</taxon>
        <taxon>Intrasporangium</taxon>
    </lineage>
</organism>
<dbReference type="HOGENOM" id="CLU_1466332_0_0_11"/>
<dbReference type="RefSeq" id="WP_013491154.1">
    <property type="nucleotide sequence ID" value="NC_014830.1"/>
</dbReference>